<sequence length="106" mass="11798">MVLGFRVEHLSLTLEIFVPSQVAMISGGQREKFWQEFFSVLCSGGITVSRCMSLKVVFNACSSVLALEEGSHSHEQNITVLLQQGSIMPAWLIFLVVLGICIRQRI</sequence>
<keyword evidence="1" id="KW-1133">Transmembrane helix</keyword>
<dbReference type="Proteomes" id="UP001497512">
    <property type="component" value="Chromosome 7"/>
</dbReference>
<feature type="transmembrane region" description="Helical" evidence="1">
    <location>
        <begin position="81"/>
        <end position="102"/>
    </location>
</feature>
<protein>
    <submittedName>
        <fullName evidence="2">Uncharacterized protein</fullName>
    </submittedName>
</protein>
<proteinExistence type="predicted"/>
<reference evidence="2" key="1">
    <citation type="submission" date="2024-02" db="EMBL/GenBank/DDBJ databases">
        <authorList>
            <consortium name="ELIXIR-Norway"/>
            <consortium name="Elixir Norway"/>
        </authorList>
    </citation>
    <scope>NUCLEOTIDE SEQUENCE</scope>
</reference>
<gene>
    <name evidence="2" type="ORF">CSSPTR1EN2_LOCUS20490</name>
</gene>
<dbReference type="EMBL" id="OZ019899">
    <property type="protein sequence ID" value="CAK9231311.1"/>
    <property type="molecule type" value="Genomic_DNA"/>
</dbReference>
<accession>A0ABP0UWJ1</accession>
<name>A0ABP0UWJ1_9BRYO</name>
<keyword evidence="1" id="KW-0812">Transmembrane</keyword>
<organism evidence="2 3">
    <name type="scientific">Sphagnum troendelagicum</name>
    <dbReference type="NCBI Taxonomy" id="128251"/>
    <lineage>
        <taxon>Eukaryota</taxon>
        <taxon>Viridiplantae</taxon>
        <taxon>Streptophyta</taxon>
        <taxon>Embryophyta</taxon>
        <taxon>Bryophyta</taxon>
        <taxon>Sphagnophytina</taxon>
        <taxon>Sphagnopsida</taxon>
        <taxon>Sphagnales</taxon>
        <taxon>Sphagnaceae</taxon>
        <taxon>Sphagnum</taxon>
    </lineage>
</organism>
<evidence type="ECO:0000313" key="2">
    <source>
        <dbReference type="EMBL" id="CAK9231311.1"/>
    </source>
</evidence>
<evidence type="ECO:0000256" key="1">
    <source>
        <dbReference type="SAM" id="Phobius"/>
    </source>
</evidence>
<keyword evidence="3" id="KW-1185">Reference proteome</keyword>
<keyword evidence="1" id="KW-0472">Membrane</keyword>
<evidence type="ECO:0000313" key="3">
    <source>
        <dbReference type="Proteomes" id="UP001497512"/>
    </source>
</evidence>